<sequence length="167" mass="18763">MAKKKVQTQMADQGKKNQEQYFSTRLQGLFKKAKEKQKQNRGNPNKNTEKSQCPEIIDVESYASAVEDPNPLKIPVLERERITQKKLQRESGDTVASLEHTVSFNFGCDYYSPVPEFQDFLGLVSEDGFGSVFDRDYLAMKGGCGSCFRGQEAHGVGDVEYSTDDMA</sequence>
<proteinExistence type="predicted"/>
<dbReference type="AlphaFoldDB" id="A0AAV6IJG3"/>
<protein>
    <submittedName>
        <fullName evidence="2">Uncharacterized protein</fullName>
    </submittedName>
</protein>
<gene>
    <name evidence="2" type="ORF">RHGRI_028803</name>
</gene>
<feature type="region of interest" description="Disordered" evidence="1">
    <location>
        <begin position="1"/>
        <end position="54"/>
    </location>
</feature>
<dbReference type="EMBL" id="JACTNZ010000010">
    <property type="protein sequence ID" value="KAG5527990.1"/>
    <property type="molecule type" value="Genomic_DNA"/>
</dbReference>
<comment type="caution">
    <text evidence="2">The sequence shown here is derived from an EMBL/GenBank/DDBJ whole genome shotgun (WGS) entry which is preliminary data.</text>
</comment>
<dbReference type="Proteomes" id="UP000823749">
    <property type="component" value="Chromosome 10"/>
</dbReference>
<evidence type="ECO:0000313" key="3">
    <source>
        <dbReference type="Proteomes" id="UP000823749"/>
    </source>
</evidence>
<reference evidence="2" key="1">
    <citation type="submission" date="2020-08" db="EMBL/GenBank/DDBJ databases">
        <title>Plant Genome Project.</title>
        <authorList>
            <person name="Zhang R.-G."/>
        </authorList>
    </citation>
    <scope>NUCLEOTIDE SEQUENCE</scope>
    <source>
        <strain evidence="2">WSP0</strain>
        <tissue evidence="2">Leaf</tissue>
    </source>
</reference>
<accession>A0AAV6IJG3</accession>
<organism evidence="2 3">
    <name type="scientific">Rhododendron griersonianum</name>
    <dbReference type="NCBI Taxonomy" id="479676"/>
    <lineage>
        <taxon>Eukaryota</taxon>
        <taxon>Viridiplantae</taxon>
        <taxon>Streptophyta</taxon>
        <taxon>Embryophyta</taxon>
        <taxon>Tracheophyta</taxon>
        <taxon>Spermatophyta</taxon>
        <taxon>Magnoliopsida</taxon>
        <taxon>eudicotyledons</taxon>
        <taxon>Gunneridae</taxon>
        <taxon>Pentapetalae</taxon>
        <taxon>asterids</taxon>
        <taxon>Ericales</taxon>
        <taxon>Ericaceae</taxon>
        <taxon>Ericoideae</taxon>
        <taxon>Rhodoreae</taxon>
        <taxon>Rhododendron</taxon>
    </lineage>
</organism>
<name>A0AAV6IJG3_9ERIC</name>
<evidence type="ECO:0000313" key="2">
    <source>
        <dbReference type="EMBL" id="KAG5527990.1"/>
    </source>
</evidence>
<keyword evidence="3" id="KW-1185">Reference proteome</keyword>
<evidence type="ECO:0000256" key="1">
    <source>
        <dbReference type="SAM" id="MobiDB-lite"/>
    </source>
</evidence>